<dbReference type="Gene3D" id="3.90.190.10">
    <property type="entry name" value="Protein tyrosine phosphatase superfamily"/>
    <property type="match status" value="1"/>
</dbReference>
<feature type="compositionally biased region" description="Polar residues" evidence="8">
    <location>
        <begin position="643"/>
        <end position="660"/>
    </location>
</feature>
<dbReference type="InterPro" id="IPR019749">
    <property type="entry name" value="Band_41_domain"/>
</dbReference>
<dbReference type="InterPro" id="IPR014352">
    <property type="entry name" value="FERM/acyl-CoA-bd_prot_sf"/>
</dbReference>
<reference evidence="12" key="2">
    <citation type="submission" date="2020-11" db="EMBL/GenBank/DDBJ databases">
        <authorList>
            <person name="McCartney M.A."/>
            <person name="Auch B."/>
            <person name="Kono T."/>
            <person name="Mallez S."/>
            <person name="Becker A."/>
            <person name="Gohl D.M."/>
            <person name="Silverstein K.A.T."/>
            <person name="Koren S."/>
            <person name="Bechman K.B."/>
            <person name="Herman A."/>
            <person name="Abrahante J.E."/>
            <person name="Garbe J."/>
        </authorList>
    </citation>
    <scope>NUCLEOTIDE SEQUENCE</scope>
    <source>
        <strain evidence="12">Duluth1</strain>
        <tissue evidence="12">Whole animal</tissue>
    </source>
</reference>
<dbReference type="SUPFAM" id="SSF47031">
    <property type="entry name" value="Second domain of FERM"/>
    <property type="match status" value="1"/>
</dbReference>
<dbReference type="EMBL" id="JAIWYP010000003">
    <property type="protein sequence ID" value="KAH3853278.1"/>
    <property type="molecule type" value="Genomic_DNA"/>
</dbReference>
<keyword evidence="7" id="KW-0206">Cytoskeleton</keyword>
<gene>
    <name evidence="12" type="ORF">DPMN_095800</name>
</gene>
<dbReference type="InterPro" id="IPR000242">
    <property type="entry name" value="PTP_cat"/>
</dbReference>
<evidence type="ECO:0000259" key="11">
    <source>
        <dbReference type="PROSITE" id="PS50057"/>
    </source>
</evidence>
<dbReference type="Gene3D" id="1.20.80.10">
    <property type="match status" value="1"/>
</dbReference>
<dbReference type="PROSITE" id="PS50057">
    <property type="entry name" value="FERM_3"/>
    <property type="match status" value="1"/>
</dbReference>
<organism evidence="12 13">
    <name type="scientific">Dreissena polymorpha</name>
    <name type="common">Zebra mussel</name>
    <name type="synonym">Mytilus polymorpha</name>
    <dbReference type="NCBI Taxonomy" id="45954"/>
    <lineage>
        <taxon>Eukaryota</taxon>
        <taxon>Metazoa</taxon>
        <taxon>Spiralia</taxon>
        <taxon>Lophotrochozoa</taxon>
        <taxon>Mollusca</taxon>
        <taxon>Bivalvia</taxon>
        <taxon>Autobranchia</taxon>
        <taxon>Heteroconchia</taxon>
        <taxon>Euheterodonta</taxon>
        <taxon>Imparidentia</taxon>
        <taxon>Neoheterodontei</taxon>
        <taxon>Myida</taxon>
        <taxon>Dreissenoidea</taxon>
        <taxon>Dreissenidae</taxon>
        <taxon>Dreissena</taxon>
    </lineage>
</organism>
<dbReference type="CDD" id="cd14473">
    <property type="entry name" value="FERM_B-lobe"/>
    <property type="match status" value="1"/>
</dbReference>
<feature type="compositionally biased region" description="Polar residues" evidence="8">
    <location>
        <begin position="388"/>
        <end position="409"/>
    </location>
</feature>
<feature type="compositionally biased region" description="Polar residues" evidence="8">
    <location>
        <begin position="872"/>
        <end position="881"/>
    </location>
</feature>
<feature type="region of interest" description="Disordered" evidence="8">
    <location>
        <begin position="856"/>
        <end position="884"/>
    </location>
</feature>
<keyword evidence="6" id="KW-0904">Protein phosphatase</keyword>
<evidence type="ECO:0000313" key="13">
    <source>
        <dbReference type="Proteomes" id="UP000828390"/>
    </source>
</evidence>
<comment type="similarity">
    <text evidence="2">Belongs to the protein-tyrosine phosphatase family. Non-receptor class subfamily.</text>
</comment>
<dbReference type="SMART" id="SM00194">
    <property type="entry name" value="PTPc"/>
    <property type="match status" value="1"/>
</dbReference>
<dbReference type="FunFam" id="1.20.80.10:FF:000014">
    <property type="entry name" value="Tyrosine-protein phosphatase non-receptor type"/>
    <property type="match status" value="1"/>
</dbReference>
<feature type="region of interest" description="Disordered" evidence="8">
    <location>
        <begin position="702"/>
        <end position="766"/>
    </location>
</feature>
<evidence type="ECO:0000313" key="12">
    <source>
        <dbReference type="EMBL" id="KAH3853278.1"/>
    </source>
</evidence>
<dbReference type="InterPro" id="IPR029021">
    <property type="entry name" value="Prot-tyrosine_phosphatase-like"/>
</dbReference>
<feature type="compositionally biased region" description="Polar residues" evidence="8">
    <location>
        <begin position="348"/>
        <end position="357"/>
    </location>
</feature>
<feature type="domain" description="FERM" evidence="11">
    <location>
        <begin position="38"/>
        <end position="330"/>
    </location>
</feature>
<evidence type="ECO:0000256" key="6">
    <source>
        <dbReference type="ARBA" id="ARBA00022912"/>
    </source>
</evidence>
<evidence type="ECO:0000259" key="9">
    <source>
        <dbReference type="PROSITE" id="PS50055"/>
    </source>
</evidence>
<dbReference type="InterPro" id="IPR003595">
    <property type="entry name" value="Tyr_Pase_cat"/>
</dbReference>
<dbReference type="GO" id="GO:0005856">
    <property type="term" value="C:cytoskeleton"/>
    <property type="evidence" value="ECO:0007669"/>
    <property type="project" value="UniProtKB-SubCell"/>
</dbReference>
<dbReference type="EC" id="3.1.3.48" evidence="3"/>
<feature type="compositionally biased region" description="Basic and acidic residues" evidence="8">
    <location>
        <begin position="909"/>
        <end position="932"/>
    </location>
</feature>
<dbReference type="PANTHER" id="PTHR45706">
    <property type="entry name" value="TYROSINE-PROTEIN PHOSPHATASE"/>
    <property type="match status" value="1"/>
</dbReference>
<dbReference type="AlphaFoldDB" id="A0A9D4L8M5"/>
<keyword evidence="5" id="KW-0378">Hydrolase</keyword>
<comment type="subcellular location">
    <subcellularLocation>
        <location evidence="1">Cytoplasm</location>
        <location evidence="1">Cytoskeleton</location>
    </subcellularLocation>
</comment>
<evidence type="ECO:0000256" key="1">
    <source>
        <dbReference type="ARBA" id="ARBA00004245"/>
    </source>
</evidence>
<feature type="region of interest" description="Disordered" evidence="8">
    <location>
        <begin position="635"/>
        <end position="660"/>
    </location>
</feature>
<evidence type="ECO:0000256" key="3">
    <source>
        <dbReference type="ARBA" id="ARBA00013064"/>
    </source>
</evidence>
<keyword evidence="4" id="KW-0963">Cytoplasm</keyword>
<evidence type="ECO:0000256" key="8">
    <source>
        <dbReference type="SAM" id="MobiDB-lite"/>
    </source>
</evidence>
<dbReference type="GO" id="GO:0004725">
    <property type="term" value="F:protein tyrosine phosphatase activity"/>
    <property type="evidence" value="ECO:0007669"/>
    <property type="project" value="UniProtKB-EC"/>
</dbReference>
<feature type="domain" description="Tyrosine-protein phosphatase" evidence="9">
    <location>
        <begin position="993"/>
        <end position="1260"/>
    </location>
</feature>
<dbReference type="SUPFAM" id="SSF54236">
    <property type="entry name" value="Ubiquitin-like"/>
    <property type="match status" value="1"/>
</dbReference>
<dbReference type="InterPro" id="IPR018979">
    <property type="entry name" value="FERM_N"/>
</dbReference>
<dbReference type="SMART" id="SM00404">
    <property type="entry name" value="PTPc_motif"/>
    <property type="match status" value="1"/>
</dbReference>
<proteinExistence type="inferred from homology"/>
<dbReference type="InterPro" id="IPR029071">
    <property type="entry name" value="Ubiquitin-like_domsf"/>
</dbReference>
<name>A0A9D4L8M5_DREPO</name>
<dbReference type="InterPro" id="IPR000387">
    <property type="entry name" value="Tyr_Pase_dom"/>
</dbReference>
<dbReference type="InterPro" id="IPR000299">
    <property type="entry name" value="FERM_domain"/>
</dbReference>
<dbReference type="Pfam" id="PF09380">
    <property type="entry name" value="FERM_C"/>
    <property type="match status" value="1"/>
</dbReference>
<dbReference type="Gene3D" id="2.30.29.30">
    <property type="entry name" value="Pleckstrin-homology domain (PH domain)/Phosphotyrosine-binding domain (PTB)"/>
    <property type="match status" value="1"/>
</dbReference>
<dbReference type="InterPro" id="IPR019748">
    <property type="entry name" value="FERM_central"/>
</dbReference>
<protein>
    <recommendedName>
        <fullName evidence="3">protein-tyrosine-phosphatase</fullName>
        <ecNumber evidence="3">3.1.3.48</ecNumber>
    </recommendedName>
</protein>
<dbReference type="SUPFAM" id="SSF50729">
    <property type="entry name" value="PH domain-like"/>
    <property type="match status" value="1"/>
</dbReference>
<dbReference type="PROSITE" id="PS50055">
    <property type="entry name" value="TYR_PHOSPHATASE_PTP"/>
    <property type="match status" value="1"/>
</dbReference>
<dbReference type="InterPro" id="IPR035963">
    <property type="entry name" value="FERM_2"/>
</dbReference>
<dbReference type="InterPro" id="IPR018980">
    <property type="entry name" value="FERM_PH-like_C"/>
</dbReference>
<evidence type="ECO:0000256" key="2">
    <source>
        <dbReference type="ARBA" id="ARBA00009649"/>
    </source>
</evidence>
<feature type="region of interest" description="Disordered" evidence="8">
    <location>
        <begin position="348"/>
        <end position="446"/>
    </location>
</feature>
<evidence type="ECO:0000256" key="7">
    <source>
        <dbReference type="ARBA" id="ARBA00023212"/>
    </source>
</evidence>
<dbReference type="Proteomes" id="UP000828390">
    <property type="component" value="Unassembled WGS sequence"/>
</dbReference>
<dbReference type="PRINTS" id="PR00935">
    <property type="entry name" value="BAND41"/>
</dbReference>
<feature type="region of interest" description="Disordered" evidence="8">
    <location>
        <begin position="909"/>
        <end position="949"/>
    </location>
</feature>
<dbReference type="PROSITE" id="PS00383">
    <property type="entry name" value="TYR_PHOSPHATASE_1"/>
    <property type="match status" value="1"/>
</dbReference>
<reference evidence="12" key="1">
    <citation type="journal article" date="2019" name="bioRxiv">
        <title>The Genome of the Zebra Mussel, Dreissena polymorpha: A Resource for Invasive Species Research.</title>
        <authorList>
            <person name="McCartney M.A."/>
            <person name="Auch B."/>
            <person name="Kono T."/>
            <person name="Mallez S."/>
            <person name="Zhang Y."/>
            <person name="Obille A."/>
            <person name="Becker A."/>
            <person name="Abrahante J.E."/>
            <person name="Garbe J."/>
            <person name="Badalamenti J.P."/>
            <person name="Herman A."/>
            <person name="Mangelson H."/>
            <person name="Liachko I."/>
            <person name="Sullivan S."/>
            <person name="Sone E.D."/>
            <person name="Koren S."/>
            <person name="Silverstein K.A.T."/>
            <person name="Beckman K.B."/>
            <person name="Gohl D.M."/>
        </authorList>
    </citation>
    <scope>NUCLEOTIDE SEQUENCE</scope>
    <source>
        <strain evidence="12">Duluth1</strain>
        <tissue evidence="12">Whole animal</tissue>
    </source>
</reference>
<keyword evidence="13" id="KW-1185">Reference proteome</keyword>
<dbReference type="PANTHER" id="PTHR45706:SF1">
    <property type="entry name" value="PEZ, ISOFORM A"/>
    <property type="match status" value="1"/>
</dbReference>
<comment type="caution">
    <text evidence="12">The sequence shown here is derived from an EMBL/GenBank/DDBJ whole genome shotgun (WGS) entry which is preliminary data.</text>
</comment>
<dbReference type="SMART" id="SM00295">
    <property type="entry name" value="B41"/>
    <property type="match status" value="1"/>
</dbReference>
<feature type="compositionally biased region" description="Polar residues" evidence="8">
    <location>
        <begin position="856"/>
        <end position="865"/>
    </location>
</feature>
<dbReference type="PROSITE" id="PS50056">
    <property type="entry name" value="TYR_PHOSPHATASE_2"/>
    <property type="match status" value="1"/>
</dbReference>
<dbReference type="InterPro" id="IPR011993">
    <property type="entry name" value="PH-like_dom_sf"/>
</dbReference>
<evidence type="ECO:0000256" key="5">
    <source>
        <dbReference type="ARBA" id="ARBA00022801"/>
    </source>
</evidence>
<dbReference type="Gene3D" id="3.10.20.90">
    <property type="entry name" value="Phosphatidylinositol 3-kinase Catalytic Subunit, Chain A, domain 1"/>
    <property type="match status" value="1"/>
</dbReference>
<dbReference type="CDD" id="cd17099">
    <property type="entry name" value="FERM_F1_PTPN14_like"/>
    <property type="match status" value="1"/>
</dbReference>
<evidence type="ECO:0000259" key="10">
    <source>
        <dbReference type="PROSITE" id="PS50056"/>
    </source>
</evidence>
<dbReference type="SUPFAM" id="SSF52799">
    <property type="entry name" value="(Phosphotyrosine protein) phosphatases II"/>
    <property type="match status" value="1"/>
</dbReference>
<dbReference type="SMART" id="SM01196">
    <property type="entry name" value="FERM_C"/>
    <property type="match status" value="1"/>
</dbReference>
<feature type="compositionally biased region" description="Low complexity" evidence="8">
    <location>
        <begin position="424"/>
        <end position="444"/>
    </location>
</feature>
<dbReference type="FunFam" id="3.10.20.90:FF:000039">
    <property type="entry name" value="Tyrosine-protein phosphatase non-receptor type"/>
    <property type="match status" value="1"/>
</dbReference>
<dbReference type="Pfam" id="PF09379">
    <property type="entry name" value="FERM_N"/>
    <property type="match status" value="1"/>
</dbReference>
<accession>A0A9D4L8M5</accession>
<dbReference type="InterPro" id="IPR016130">
    <property type="entry name" value="Tyr_Pase_AS"/>
</dbReference>
<dbReference type="Pfam" id="PF00373">
    <property type="entry name" value="FERM_M"/>
    <property type="match status" value="1"/>
</dbReference>
<sequence>MFCKSLSILRLLIHLIKMPFRLRFKKTRRYDISSKNDYRVEVQMLDSSLLACTLTPDSTGHECLDGIAQKIELQELHYFGLRYVTKKLQFRWVELDKPLKKQLEKYAQPSTSHANKSPRLYFGVIFYIANAHKILDDVARYQYYLQLKTDIVDGRLPLTVDQVIRLAAYSLQVDFDNYNTERNPADYFADNPVFPKNLTRDQQIVQELMGEVLQVYGQLQGIAPVRAEILYMKDIQMLDGYGMEYYVAKDERGKELYLGTSYSGIFARYLDNQPPVFFKWADVNKLQQSKKNFEIGSANRCLHYQMEDSDTAKYLKRMCLLQQKFYKSAMATPSATLEEYMDNAESLSDLQQSTLSHSNERSVDVLAESQSSLQYTEQTDSRSENTDEYYNQSQTSLNVSSPDLTSLSGQPYRRASSASMAKYQQQLQQQQQHYEQQHQSQHPHYAPSAEAFTADPSLAPHYSSRLAALPAYRPAPSYARVMEQKMAQMNQAHLQHVHLSNQALHVQPDINQNITNTNIYAQKEVLAYSQPNISAHTAYSQPNITDQPMNFTSAEGYRQIQGSPARNYPSHSVSMYPDMYQGHGGYDMNYRYDRQTNLSVQPTYSSPELTTQGLPQDYAGDAMFNMDQAYLYHYKPPPPYPRASNSTPDLAAQTGSHGSMNSPDLISRKHLVHSAFSSSTNIQEIVENLTDSIPEVVNVNDPANDNSNLPAQIETDDASSDHSNSTFHVKETDSETEETFVRSIPQRQSSQSKVTVRRIPPNKAAPQSMIKEVATKRESFRRMMIARSGSFTPGVLNENSKRIMHNNRSLRSKTKNSIEEHILETSRGSQSGEVVKDPVRENVKNVLNKVAQNAESNVDSAAVKSQSKEIMRSQSDTNKAQNKVKVVHEKSVSVDSSQERQQLLNKLKHNESDVETIREQDQSMGSRERLVDYDDSDSDSEVPQSPIGPLKLAAMNGLTMSRPMVLALMNDETRAPKDERRRVLEKKLSENTIFKEFEETPKKISDFECSVAKLPENSLRNRFRDVVPYDCTRVKLNPRKDNSSGYINASHIKLTVGQKLWWYIATQAPMDCTPVDFWQMVWEQEVEVIAMLTALMELGRPKCYPYWPQDPGPDDKLVFGDYQVQLMFSNDSVCYVTNLITLRHIPSKKERHVWHLQYTDWPDHGCPDDMYGFLGFLDEIESVQRLAEEGSGKKSPLVIHCSAGVGRTGVVILTQIMKWCLDSNQEIDIPKALSLIRQQRMYMVQTLGQYDFVHKTLIQYLKNTRLI</sequence>
<evidence type="ECO:0000256" key="4">
    <source>
        <dbReference type="ARBA" id="ARBA00022490"/>
    </source>
</evidence>
<feature type="domain" description="Tyrosine specific protein phosphatases" evidence="10">
    <location>
        <begin position="1174"/>
        <end position="1251"/>
    </location>
</feature>
<feature type="compositionally biased region" description="Polar residues" evidence="8">
    <location>
        <begin position="368"/>
        <end position="378"/>
    </location>
</feature>
<dbReference type="PRINTS" id="PR00700">
    <property type="entry name" value="PRTYPHPHTASE"/>
</dbReference>
<feature type="compositionally biased region" description="Polar residues" evidence="8">
    <location>
        <begin position="745"/>
        <end position="754"/>
    </location>
</feature>
<dbReference type="Pfam" id="PF00102">
    <property type="entry name" value="Y_phosphatase"/>
    <property type="match status" value="1"/>
</dbReference>